<evidence type="ECO:0000313" key="4">
    <source>
        <dbReference type="Proteomes" id="UP001277761"/>
    </source>
</evidence>
<dbReference type="InterPro" id="IPR013321">
    <property type="entry name" value="Arc_rbn_hlx_hlx"/>
</dbReference>
<dbReference type="EMBL" id="JAXAVX010000007">
    <property type="protein sequence ID" value="MDX8152640.1"/>
    <property type="molecule type" value="Genomic_DNA"/>
</dbReference>
<gene>
    <name evidence="3" type="ORF">SK069_13625</name>
</gene>
<dbReference type="Proteomes" id="UP001277761">
    <property type="component" value="Unassembled WGS sequence"/>
</dbReference>
<dbReference type="SUPFAM" id="SSF47598">
    <property type="entry name" value="Ribbon-helix-helix"/>
    <property type="match status" value="1"/>
</dbReference>
<evidence type="ECO:0000313" key="3">
    <source>
        <dbReference type="EMBL" id="MDX8152640.1"/>
    </source>
</evidence>
<comment type="caution">
    <text evidence="3">The sequence shown here is derived from an EMBL/GenBank/DDBJ whole genome shotgun (WGS) entry which is preliminary data.</text>
</comment>
<dbReference type="Pfam" id="PF22513">
    <property type="entry name" value="FitA-like_RHH"/>
    <property type="match status" value="1"/>
</dbReference>
<dbReference type="InterPro" id="IPR010985">
    <property type="entry name" value="Ribbon_hlx_hlx"/>
</dbReference>
<feature type="region of interest" description="Disordered" evidence="1">
    <location>
        <begin position="59"/>
        <end position="78"/>
    </location>
</feature>
<organism evidence="3 4">
    <name type="scientific">Patulibacter brassicae</name>
    <dbReference type="NCBI Taxonomy" id="1705717"/>
    <lineage>
        <taxon>Bacteria</taxon>
        <taxon>Bacillati</taxon>
        <taxon>Actinomycetota</taxon>
        <taxon>Thermoleophilia</taxon>
        <taxon>Solirubrobacterales</taxon>
        <taxon>Patulibacteraceae</taxon>
        <taxon>Patulibacter</taxon>
    </lineage>
</organism>
<protein>
    <recommendedName>
        <fullName evidence="2">Antitoxin FitA-like ribbon-helix-helix domain-containing protein</fullName>
    </recommendedName>
</protein>
<accession>A0ABU4VMG1</accession>
<reference evidence="3 4" key="1">
    <citation type="submission" date="2023-11" db="EMBL/GenBank/DDBJ databases">
        <authorList>
            <person name="Xu M."/>
            <person name="Jiang T."/>
        </authorList>
    </citation>
    <scope>NUCLEOTIDE SEQUENCE [LARGE SCALE GENOMIC DNA]</scope>
    <source>
        <strain evidence="3 4">SD</strain>
    </source>
</reference>
<keyword evidence="4" id="KW-1185">Reference proteome</keyword>
<dbReference type="RefSeq" id="WP_319954796.1">
    <property type="nucleotide sequence ID" value="NZ_JAXAVX010000007.1"/>
</dbReference>
<proteinExistence type="predicted"/>
<dbReference type="Gene3D" id="1.10.1220.10">
    <property type="entry name" value="Met repressor-like"/>
    <property type="match status" value="1"/>
</dbReference>
<evidence type="ECO:0000259" key="2">
    <source>
        <dbReference type="Pfam" id="PF22513"/>
    </source>
</evidence>
<feature type="domain" description="Antitoxin FitA-like ribbon-helix-helix" evidence="2">
    <location>
        <begin position="2"/>
        <end position="40"/>
    </location>
</feature>
<evidence type="ECO:0000256" key="1">
    <source>
        <dbReference type="SAM" id="MobiDB-lite"/>
    </source>
</evidence>
<name>A0ABU4VMG1_9ACTN</name>
<sequence length="78" mass="8345">MANVHVRDLPDALHLALKERAAMEGRSVNEVIVRALGRAAAQPTPAEFAARVRRAQDVPPTLTPDELSAAVRASRPAP</sequence>
<dbReference type="InterPro" id="IPR053853">
    <property type="entry name" value="FitA-like_RHH"/>
</dbReference>